<organism evidence="1 2">
    <name type="scientific">Nonomuraea endophytica</name>
    <dbReference type="NCBI Taxonomy" id="714136"/>
    <lineage>
        <taxon>Bacteria</taxon>
        <taxon>Bacillati</taxon>
        <taxon>Actinomycetota</taxon>
        <taxon>Actinomycetes</taxon>
        <taxon>Streptosporangiales</taxon>
        <taxon>Streptosporangiaceae</taxon>
        <taxon>Nonomuraea</taxon>
    </lineage>
</organism>
<evidence type="ECO:0000313" key="1">
    <source>
        <dbReference type="EMBL" id="MBB5081805.1"/>
    </source>
</evidence>
<name>A0A7W8EIA6_9ACTN</name>
<keyword evidence="2" id="KW-1185">Reference proteome</keyword>
<dbReference type="InterPro" id="IPR045682">
    <property type="entry name" value="DUF6193"/>
</dbReference>
<protein>
    <submittedName>
        <fullName evidence="1">Uncharacterized protein</fullName>
    </submittedName>
</protein>
<evidence type="ECO:0000313" key="2">
    <source>
        <dbReference type="Proteomes" id="UP000568380"/>
    </source>
</evidence>
<comment type="caution">
    <text evidence="1">The sequence shown here is derived from an EMBL/GenBank/DDBJ whole genome shotgun (WGS) entry which is preliminary data.</text>
</comment>
<dbReference type="AlphaFoldDB" id="A0A7W8EIA6"/>
<gene>
    <name evidence="1" type="ORF">HNR40_007300</name>
</gene>
<dbReference type="RefSeq" id="WP_184969438.1">
    <property type="nucleotide sequence ID" value="NZ_JACHIN010000011.1"/>
</dbReference>
<reference evidence="1 2" key="1">
    <citation type="submission" date="2020-08" db="EMBL/GenBank/DDBJ databases">
        <title>Genomic Encyclopedia of Type Strains, Phase IV (KMG-IV): sequencing the most valuable type-strain genomes for metagenomic binning, comparative biology and taxonomic classification.</title>
        <authorList>
            <person name="Goeker M."/>
        </authorList>
    </citation>
    <scope>NUCLEOTIDE SEQUENCE [LARGE SCALE GENOMIC DNA]</scope>
    <source>
        <strain evidence="1 2">DSM 45385</strain>
    </source>
</reference>
<accession>A0A7W8EIA6</accession>
<proteinExistence type="predicted"/>
<sequence length="120" mass="13362">MEPESHWAGLLADYAPPHPERSWFEPRLWPLLRAAAGQPALRRVYPIISLNRLTVFHSPEVFRRAPEDRWPAVVVGSDGLYAVVSDVWSDEATMVLTTADPGLAAEKLASLVEEILDDGM</sequence>
<dbReference type="Pfam" id="PF19692">
    <property type="entry name" value="DUF6193"/>
    <property type="match status" value="1"/>
</dbReference>
<dbReference type="EMBL" id="JACHIN010000011">
    <property type="protein sequence ID" value="MBB5081805.1"/>
    <property type="molecule type" value="Genomic_DNA"/>
</dbReference>
<dbReference type="Proteomes" id="UP000568380">
    <property type="component" value="Unassembled WGS sequence"/>
</dbReference>